<dbReference type="AlphaFoldDB" id="A0A150KKJ6"/>
<evidence type="ECO:0000313" key="2">
    <source>
        <dbReference type="Proteomes" id="UP000075304"/>
    </source>
</evidence>
<name>A0A150KKJ6_HEYCO</name>
<comment type="caution">
    <text evidence="1">The sequence shown here is derived from an EMBL/GenBank/DDBJ whole genome shotgun (WGS) entry which is preliminary data.</text>
</comment>
<sequence length="74" mass="8413">MGKQGKLQQPCTNEMIRLARTISDLQGSNLDDALWQAMQMKRNYPFEKQMIYKGWAYANDFGKAGGIFSARPPV</sequence>
<dbReference type="EMBL" id="LQYI01000010">
    <property type="protein sequence ID" value="KYC73172.1"/>
    <property type="molecule type" value="Genomic_DNA"/>
</dbReference>
<proteinExistence type="predicted"/>
<protein>
    <submittedName>
        <fullName evidence="1">Uncharacterized protein</fullName>
    </submittedName>
</protein>
<gene>
    <name evidence="1" type="ORF">B4099_1530</name>
</gene>
<reference evidence="1 2" key="1">
    <citation type="submission" date="2016-01" db="EMBL/GenBank/DDBJ databases">
        <title>Genome Sequences of Twelve Sporeforming Bacillus Species Isolated from Foods.</title>
        <authorList>
            <person name="Berendsen E.M."/>
            <person name="Wells-Bennik M.H."/>
            <person name="Krawcyk A.O."/>
            <person name="De Jong A."/>
            <person name="Holsappel S."/>
            <person name="Eijlander R.T."/>
            <person name="Kuipers O.P."/>
        </authorList>
    </citation>
    <scope>NUCLEOTIDE SEQUENCE [LARGE SCALE GENOMIC DNA]</scope>
    <source>
        <strain evidence="1 2">B4099</strain>
    </source>
</reference>
<accession>A0A150KKJ6</accession>
<dbReference type="Proteomes" id="UP000075304">
    <property type="component" value="Unassembled WGS sequence"/>
</dbReference>
<evidence type="ECO:0000313" key="1">
    <source>
        <dbReference type="EMBL" id="KYC73172.1"/>
    </source>
</evidence>
<organism evidence="1 2">
    <name type="scientific">Heyndrickxia coagulans</name>
    <name type="common">Weizmannia coagulans</name>
    <dbReference type="NCBI Taxonomy" id="1398"/>
    <lineage>
        <taxon>Bacteria</taxon>
        <taxon>Bacillati</taxon>
        <taxon>Bacillota</taxon>
        <taxon>Bacilli</taxon>
        <taxon>Bacillales</taxon>
        <taxon>Bacillaceae</taxon>
        <taxon>Heyndrickxia</taxon>
    </lineage>
</organism>